<keyword evidence="3" id="KW-0963">Cytoplasm</keyword>
<dbReference type="GO" id="GO:0006412">
    <property type="term" value="P:translation"/>
    <property type="evidence" value="ECO:0007669"/>
    <property type="project" value="UniProtKB-KW"/>
</dbReference>
<evidence type="ECO:0000313" key="8">
    <source>
        <dbReference type="EMBL" id="EHD13171.1"/>
    </source>
</evidence>
<dbReference type="EMBL" id="AGFR01000010">
    <property type="protein sequence ID" value="EHD13171.1"/>
    <property type="molecule type" value="Genomic_DNA"/>
</dbReference>
<comment type="catalytic activity">
    <reaction evidence="6">
        <text>tRNA(Sec) + L-serine + ATP = L-seryl-tRNA(Sec) + AMP + diphosphate + H(+)</text>
        <dbReference type="Rhea" id="RHEA:42580"/>
        <dbReference type="Rhea" id="RHEA-COMP:9742"/>
        <dbReference type="Rhea" id="RHEA-COMP:10128"/>
        <dbReference type="ChEBI" id="CHEBI:15378"/>
        <dbReference type="ChEBI" id="CHEBI:30616"/>
        <dbReference type="ChEBI" id="CHEBI:33019"/>
        <dbReference type="ChEBI" id="CHEBI:33384"/>
        <dbReference type="ChEBI" id="CHEBI:78442"/>
        <dbReference type="ChEBI" id="CHEBI:78533"/>
        <dbReference type="ChEBI" id="CHEBI:456215"/>
        <dbReference type="EC" id="6.1.1.11"/>
    </reaction>
</comment>
<dbReference type="eggNOG" id="COG0172">
    <property type="taxonomic scope" value="Bacteria"/>
</dbReference>
<comment type="catalytic activity">
    <reaction evidence="7">
        <text>tRNA(Ser) + L-serine + ATP = L-seryl-tRNA(Ser) + AMP + diphosphate + H(+)</text>
        <dbReference type="Rhea" id="RHEA:12292"/>
        <dbReference type="Rhea" id="RHEA-COMP:9669"/>
        <dbReference type="Rhea" id="RHEA-COMP:9703"/>
        <dbReference type="ChEBI" id="CHEBI:15378"/>
        <dbReference type="ChEBI" id="CHEBI:30616"/>
        <dbReference type="ChEBI" id="CHEBI:33019"/>
        <dbReference type="ChEBI" id="CHEBI:33384"/>
        <dbReference type="ChEBI" id="CHEBI:78442"/>
        <dbReference type="ChEBI" id="CHEBI:78533"/>
        <dbReference type="ChEBI" id="CHEBI:456215"/>
        <dbReference type="EC" id="6.1.1.11"/>
    </reaction>
</comment>
<evidence type="ECO:0000256" key="7">
    <source>
        <dbReference type="ARBA" id="ARBA00048823"/>
    </source>
</evidence>
<reference evidence="8 9" key="1">
    <citation type="submission" date="2011-10" db="EMBL/GenBank/DDBJ databases">
        <title>Genome Sequence of Commensalibacter intestini A911, isolated from Drosophila gut.</title>
        <authorList>
            <person name="Lee W.-J."/>
            <person name="Kim E.-K."/>
        </authorList>
    </citation>
    <scope>NUCLEOTIDE SEQUENCE [LARGE SCALE GENOMIC DNA]</scope>
    <source>
        <strain evidence="8 9">A911</strain>
    </source>
</reference>
<evidence type="ECO:0000256" key="5">
    <source>
        <dbReference type="ARBA" id="ARBA00033352"/>
    </source>
</evidence>
<dbReference type="Gene3D" id="3.30.930.10">
    <property type="entry name" value="Bira Bifunctional Protein, Domain 2"/>
    <property type="match status" value="1"/>
</dbReference>
<dbReference type="PATRIC" id="fig|1088868.3.peg.1914"/>
<keyword evidence="4" id="KW-0648">Protein biosynthesis</keyword>
<evidence type="ECO:0000256" key="4">
    <source>
        <dbReference type="ARBA" id="ARBA00022917"/>
    </source>
</evidence>
<dbReference type="PANTHER" id="PTHR43697">
    <property type="entry name" value="SERYL-TRNA SYNTHETASE"/>
    <property type="match status" value="1"/>
</dbReference>
<keyword evidence="8" id="KW-0030">Aminoacyl-tRNA synthetase</keyword>
<accession>G6F2R2</accession>
<dbReference type="GO" id="GO:0004828">
    <property type="term" value="F:serine-tRNA ligase activity"/>
    <property type="evidence" value="ECO:0007669"/>
    <property type="project" value="UniProtKB-EC"/>
</dbReference>
<proteinExistence type="inferred from homology"/>
<dbReference type="STRING" id="1088868.CIN_19080"/>
<evidence type="ECO:0000313" key="9">
    <source>
        <dbReference type="Proteomes" id="UP000005939"/>
    </source>
</evidence>
<comment type="pathway">
    <text evidence="1">Aminoacyl-tRNA biosynthesis; selenocysteinyl-tRNA(Sec) biosynthesis; L-seryl-tRNA(Sec) from L-serine and tRNA(Sec): step 1/1.</text>
</comment>
<dbReference type="SUPFAM" id="SSF55681">
    <property type="entry name" value="Class II aaRS and biotin synthetases"/>
    <property type="match status" value="1"/>
</dbReference>
<evidence type="ECO:0000256" key="2">
    <source>
        <dbReference type="ARBA" id="ARBA00010728"/>
    </source>
</evidence>
<sequence>MHTLKGLDVVMGHALVGVMENYQNADGSITVPEVLRPYMGGIEKIG</sequence>
<comment type="similarity">
    <text evidence="2">Belongs to the class-II aminoacyl-tRNA synthetase family. Type-1 seryl-tRNA synthetase subfamily.</text>
</comment>
<dbReference type="InterPro" id="IPR045864">
    <property type="entry name" value="aa-tRNA-synth_II/BPL/LPL"/>
</dbReference>
<keyword evidence="8" id="KW-0436">Ligase</keyword>
<dbReference type="AlphaFoldDB" id="G6F2R2"/>
<evidence type="ECO:0000256" key="3">
    <source>
        <dbReference type="ARBA" id="ARBA00022490"/>
    </source>
</evidence>
<comment type="caution">
    <text evidence="8">The sequence shown here is derived from an EMBL/GenBank/DDBJ whole genome shotgun (WGS) entry which is preliminary data.</text>
</comment>
<evidence type="ECO:0000256" key="1">
    <source>
        <dbReference type="ARBA" id="ARBA00005045"/>
    </source>
</evidence>
<gene>
    <name evidence="8" type="ORF">CIN_19080</name>
</gene>
<dbReference type="PANTHER" id="PTHR43697:SF1">
    <property type="entry name" value="SERINE--TRNA LIGASE"/>
    <property type="match status" value="1"/>
</dbReference>
<name>G6F2R2_9PROT</name>
<evidence type="ECO:0000256" key="6">
    <source>
        <dbReference type="ARBA" id="ARBA00047929"/>
    </source>
</evidence>
<organism evidence="8 9">
    <name type="scientific">Commensalibacter intestini A911</name>
    <dbReference type="NCBI Taxonomy" id="1088868"/>
    <lineage>
        <taxon>Bacteria</taxon>
        <taxon>Pseudomonadati</taxon>
        <taxon>Pseudomonadota</taxon>
        <taxon>Alphaproteobacteria</taxon>
        <taxon>Acetobacterales</taxon>
        <taxon>Acetobacteraceae</taxon>
    </lineage>
</organism>
<dbReference type="Proteomes" id="UP000005939">
    <property type="component" value="Unassembled WGS sequence"/>
</dbReference>
<protein>
    <recommendedName>
        <fullName evidence="5">Seryl-tRNA(Ser/Sec) synthetase</fullName>
    </recommendedName>
</protein>